<comment type="similarity">
    <text evidence="2 10">Belongs to the DNA/RNA non-specific endonuclease family.</text>
</comment>
<feature type="active site" description="Proton acceptor" evidence="8">
    <location>
        <position position="115"/>
    </location>
</feature>
<evidence type="ECO:0000259" key="13">
    <source>
        <dbReference type="SMART" id="SM00892"/>
    </source>
</evidence>
<keyword evidence="4 9" id="KW-0479">Metal-binding</keyword>
<dbReference type="InterPro" id="IPR044925">
    <property type="entry name" value="His-Me_finger_sf"/>
</dbReference>
<dbReference type="Gene3D" id="3.40.570.10">
    <property type="entry name" value="Extracellular Endonuclease, subunit A"/>
    <property type="match status" value="1"/>
</dbReference>
<keyword evidence="6 10" id="KW-0378">Hydrolase</keyword>
<dbReference type="EMBL" id="CP000617">
    <property type="protein sequence ID" value="ABO59735.1"/>
    <property type="molecule type" value="Genomic_DNA"/>
</dbReference>
<evidence type="ECO:0000256" key="6">
    <source>
        <dbReference type="ARBA" id="ARBA00022801"/>
    </source>
</evidence>
<proteinExistence type="inferred from homology"/>
<evidence type="ECO:0000313" key="14">
    <source>
        <dbReference type="EMBL" id="ABO59735.1"/>
    </source>
</evidence>
<keyword evidence="7" id="KW-0460">Magnesium</keyword>
<evidence type="ECO:0000256" key="2">
    <source>
        <dbReference type="ARBA" id="ARBA00010052"/>
    </source>
</evidence>
<dbReference type="InterPro" id="IPR018524">
    <property type="entry name" value="DNA/RNA_endonuclease_AS"/>
</dbReference>
<dbReference type="Pfam" id="PF01223">
    <property type="entry name" value="Endonuclease_NS"/>
    <property type="match status" value="1"/>
</dbReference>
<dbReference type="InterPro" id="IPR001604">
    <property type="entry name" value="Endo_G_ENPP1-like_dom"/>
</dbReference>
<evidence type="ECO:0000256" key="7">
    <source>
        <dbReference type="ARBA" id="ARBA00022842"/>
    </source>
</evidence>
<dbReference type="PANTHER" id="PTHR13966:SF5">
    <property type="entry name" value="ENDONUCLEASE G, MITOCHONDRIAL"/>
    <property type="match status" value="1"/>
</dbReference>
<gene>
    <name evidence="14" type="ordered locus">Bcep1808_6848</name>
</gene>
<protein>
    <recommendedName>
        <fullName evidence="10">Endonuclease</fullName>
        <ecNumber evidence="10">3.1.30.-</ecNumber>
    </recommendedName>
</protein>
<dbReference type="KEGG" id="bvi:Bcep1808_6848"/>
<dbReference type="InterPro" id="IPR040255">
    <property type="entry name" value="Non-specific_endonuclease"/>
</dbReference>
<evidence type="ECO:0000313" key="15">
    <source>
        <dbReference type="Proteomes" id="UP000002287"/>
    </source>
</evidence>
<dbReference type="SUPFAM" id="SSF54060">
    <property type="entry name" value="His-Me finger endonucleases"/>
    <property type="match status" value="1"/>
</dbReference>
<accession>A4JTY2</accession>
<feature type="domain" description="DNA/RNA non-specific endonuclease/pyrophosphatase/phosphodiesterase" evidence="13">
    <location>
        <begin position="49"/>
        <end position="240"/>
    </location>
</feature>
<dbReference type="Proteomes" id="UP000002287">
    <property type="component" value="Plasmid pBVIE01"/>
</dbReference>
<feature type="chain" id="PRO_5002670327" description="Endonuclease" evidence="11">
    <location>
        <begin position="20"/>
        <end position="280"/>
    </location>
</feature>
<dbReference type="InterPro" id="IPR044929">
    <property type="entry name" value="DNA/RNA_non-sp_Endonuclease_sf"/>
</dbReference>
<dbReference type="GO" id="GO:0046872">
    <property type="term" value="F:metal ion binding"/>
    <property type="evidence" value="ECO:0007669"/>
    <property type="project" value="UniProtKB-KW"/>
</dbReference>
<dbReference type="AlphaFoldDB" id="A4JTY2"/>
<feature type="binding site" evidence="9">
    <location>
        <position position="145"/>
    </location>
    <ligand>
        <name>Mg(2+)</name>
        <dbReference type="ChEBI" id="CHEBI:18420"/>
        <note>catalytic</note>
    </ligand>
</feature>
<evidence type="ECO:0000256" key="8">
    <source>
        <dbReference type="PIRSR" id="PIRSR640255-1"/>
    </source>
</evidence>
<keyword evidence="14" id="KW-0614">Plasmid</keyword>
<dbReference type="EC" id="3.1.30.-" evidence="10"/>
<geneLocation type="plasmid" evidence="14 15">
    <name>pBVIE01</name>
</geneLocation>
<dbReference type="InterPro" id="IPR020821">
    <property type="entry name" value="ENPP1-3/EXOG-like_nuc-like"/>
</dbReference>
<evidence type="ECO:0000256" key="5">
    <source>
        <dbReference type="ARBA" id="ARBA00022759"/>
    </source>
</evidence>
<evidence type="ECO:0000256" key="4">
    <source>
        <dbReference type="ARBA" id="ARBA00022723"/>
    </source>
</evidence>
<name>A4JTY2_BURVG</name>
<dbReference type="GO" id="GO:0003676">
    <property type="term" value="F:nucleic acid binding"/>
    <property type="evidence" value="ECO:0007669"/>
    <property type="project" value="InterPro"/>
</dbReference>
<reference evidence="14 15" key="1">
    <citation type="submission" date="2007-03" db="EMBL/GenBank/DDBJ databases">
        <title>Complete sequence of plasmid pBVIE01 of Burkholderia vietnamiensis G4.</title>
        <authorList>
            <consortium name="US DOE Joint Genome Institute"/>
            <person name="Copeland A."/>
            <person name="Lucas S."/>
            <person name="Lapidus A."/>
            <person name="Barry K."/>
            <person name="Detter J.C."/>
            <person name="Glavina del Rio T."/>
            <person name="Hammon N."/>
            <person name="Israni S."/>
            <person name="Dalin E."/>
            <person name="Tice H."/>
            <person name="Pitluck S."/>
            <person name="Chain P."/>
            <person name="Malfatti S."/>
            <person name="Shin M."/>
            <person name="Vergez L."/>
            <person name="Schmutz J."/>
            <person name="Larimer F."/>
            <person name="Land M."/>
            <person name="Hauser L."/>
            <person name="Kyrpides N."/>
            <person name="Tiedje J."/>
            <person name="Richardson P."/>
        </authorList>
    </citation>
    <scope>NUCLEOTIDE SEQUENCE [LARGE SCALE GENOMIC DNA]</scope>
    <source>
        <strain evidence="15">G4 / LMG 22486</strain>
        <plasmid evidence="14 15">pBVIE01</plasmid>
    </source>
</reference>
<dbReference type="GO" id="GO:0016787">
    <property type="term" value="F:hydrolase activity"/>
    <property type="evidence" value="ECO:0007669"/>
    <property type="project" value="UniProtKB-KW"/>
</dbReference>
<keyword evidence="11" id="KW-0732">Signal</keyword>
<evidence type="ECO:0000256" key="11">
    <source>
        <dbReference type="SAM" id="SignalP"/>
    </source>
</evidence>
<dbReference type="HOGENOM" id="CLU_055174_1_0_4"/>
<dbReference type="PROSITE" id="PS01070">
    <property type="entry name" value="NUCLEASE_NON_SPEC"/>
    <property type="match status" value="1"/>
</dbReference>
<sequence length="280" mass="30731">MKTFFLGAVLAAASLTANAYQTNCADSYLHGTAPIITNAKLAQKTKVLCFQEFAVVHSGISRTALWSAEHLTADRVKAARELDRVNSFHAEDRLESNDRAELGDYAHQRGLDRGHLSPSGDMATPSAQLESFSLSNILPQDSILNRHLWADIEKSVRRLAEKRGDIYTITGPLFSGGTVRQLNGRVLVPTRIFKIVVDTRTGRGAAYVADNEPVDDYSVMSIAELEQVAGINFFPGMSDAAKRDAMPLPRPTTRGYSSQGYGSEEHALKSITRSIQHLLR</sequence>
<evidence type="ECO:0000256" key="9">
    <source>
        <dbReference type="PIRSR" id="PIRSR640255-2"/>
    </source>
</evidence>
<feature type="signal peptide" evidence="11">
    <location>
        <begin position="1"/>
        <end position="19"/>
    </location>
</feature>
<dbReference type="PANTHER" id="PTHR13966">
    <property type="entry name" value="ENDONUCLEASE RELATED"/>
    <property type="match status" value="1"/>
</dbReference>
<evidence type="ECO:0000256" key="3">
    <source>
        <dbReference type="ARBA" id="ARBA00022722"/>
    </source>
</evidence>
<evidence type="ECO:0000259" key="12">
    <source>
        <dbReference type="SMART" id="SM00477"/>
    </source>
</evidence>
<evidence type="ECO:0000256" key="10">
    <source>
        <dbReference type="RuleBase" id="RU366055"/>
    </source>
</evidence>
<evidence type="ECO:0000256" key="1">
    <source>
        <dbReference type="ARBA" id="ARBA00001946"/>
    </source>
</evidence>
<dbReference type="SMART" id="SM00477">
    <property type="entry name" value="NUC"/>
    <property type="match status" value="1"/>
</dbReference>
<dbReference type="SMART" id="SM00892">
    <property type="entry name" value="Endonuclease_NS"/>
    <property type="match status" value="1"/>
</dbReference>
<comment type="cofactor">
    <cofactor evidence="1 10">
        <name>Mg(2+)</name>
        <dbReference type="ChEBI" id="CHEBI:18420"/>
    </cofactor>
</comment>
<keyword evidence="5 10" id="KW-0255">Endonuclease</keyword>
<keyword evidence="3 10" id="KW-0540">Nuclease</keyword>
<feature type="domain" description="ENPP1-3/EXOG-like endonuclease/phosphodiesterase" evidence="12">
    <location>
        <begin position="50"/>
        <end position="240"/>
    </location>
</feature>
<organism evidence="14 15">
    <name type="scientific">Burkholderia vietnamiensis (strain G4 / LMG 22486)</name>
    <name type="common">Burkholderia cepacia (strain R1808)</name>
    <dbReference type="NCBI Taxonomy" id="269482"/>
    <lineage>
        <taxon>Bacteria</taxon>
        <taxon>Pseudomonadati</taxon>
        <taxon>Pseudomonadota</taxon>
        <taxon>Betaproteobacteria</taxon>
        <taxon>Burkholderiales</taxon>
        <taxon>Burkholderiaceae</taxon>
        <taxon>Burkholderia</taxon>
        <taxon>Burkholderia cepacia complex</taxon>
    </lineage>
</organism>
<dbReference type="GO" id="GO:0004519">
    <property type="term" value="F:endonuclease activity"/>
    <property type="evidence" value="ECO:0007669"/>
    <property type="project" value="UniProtKB-UniRule"/>
</dbReference>